<accession>A0A3E3IE56</accession>
<sequence>MWYAKMYFSEKKECFQYDPAGIQGAPTTCRELPFLESLLSFLELDCGEITPVLQRISENWGRLITEDDRQAGTDAMVELGQLKSRHIYLELLYVRWYDRFSRMGVFSDRGIPEDQQMLEELKALPELLPRYRNQIERFFDLVLDVDGAGRDPQQQAFQQYLYDSPKDPELFAFRPIPLGFEPVDPGRCSPVLYSGSIRDMIDYALRSCVERGITVRHCKNCGRWFPQTGRVSAEYCERPVAEGQQTCREAGAFQQWTKKQSDDPVFKAYRKEYKKRFAWIKAGRISDTDFYAWSEQARGMKKKCDQDVITLEEYVEWLKHS</sequence>
<dbReference type="RefSeq" id="WP_117547002.1">
    <property type="nucleotide sequence ID" value="NZ_QVME01000014.1"/>
</dbReference>
<name>A0A3E3IE56_9FIRM</name>
<dbReference type="Pfam" id="PF19553">
    <property type="entry name" value="DUF6076"/>
    <property type="match status" value="1"/>
</dbReference>
<evidence type="ECO:0000313" key="2">
    <source>
        <dbReference type="Proteomes" id="UP000260828"/>
    </source>
</evidence>
<dbReference type="EMBL" id="QVME01000014">
    <property type="protein sequence ID" value="RGE65312.1"/>
    <property type="molecule type" value="Genomic_DNA"/>
</dbReference>
<protein>
    <submittedName>
        <fullName evidence="1">Uncharacterized protein</fullName>
    </submittedName>
</protein>
<dbReference type="AlphaFoldDB" id="A0A3E3IE56"/>
<gene>
    <name evidence="1" type="ORF">DXC40_17335</name>
</gene>
<comment type="caution">
    <text evidence="1">The sequence shown here is derived from an EMBL/GenBank/DDBJ whole genome shotgun (WGS) entry which is preliminary data.</text>
</comment>
<evidence type="ECO:0000313" key="1">
    <source>
        <dbReference type="EMBL" id="RGE65312.1"/>
    </source>
</evidence>
<organism evidence="1 2">
    <name type="scientific">Anaerotruncus colihominis</name>
    <dbReference type="NCBI Taxonomy" id="169435"/>
    <lineage>
        <taxon>Bacteria</taxon>
        <taxon>Bacillati</taxon>
        <taxon>Bacillota</taxon>
        <taxon>Clostridia</taxon>
        <taxon>Eubacteriales</taxon>
        <taxon>Oscillospiraceae</taxon>
        <taxon>Anaerotruncus</taxon>
    </lineage>
</organism>
<reference evidence="1 2" key="1">
    <citation type="submission" date="2018-08" db="EMBL/GenBank/DDBJ databases">
        <title>A genome reference for cultivated species of the human gut microbiota.</title>
        <authorList>
            <person name="Zou Y."/>
            <person name="Xue W."/>
            <person name="Luo G."/>
        </authorList>
    </citation>
    <scope>NUCLEOTIDE SEQUENCE [LARGE SCALE GENOMIC DNA]</scope>
    <source>
        <strain evidence="1 2">TF05-12AC</strain>
    </source>
</reference>
<dbReference type="Proteomes" id="UP000260828">
    <property type="component" value="Unassembled WGS sequence"/>
</dbReference>
<proteinExistence type="predicted"/>
<dbReference type="InterPro" id="IPR045722">
    <property type="entry name" value="DUF6076"/>
</dbReference>